<dbReference type="GO" id="GO:0042602">
    <property type="term" value="F:riboflavin reductase (NADPH) activity"/>
    <property type="evidence" value="ECO:0007669"/>
    <property type="project" value="TreeGrafter"/>
</dbReference>
<dbReference type="InterPro" id="IPR012349">
    <property type="entry name" value="Split_barrel_FMN-bd"/>
</dbReference>
<dbReference type="EMBL" id="CP063450">
    <property type="protein sequence ID" value="QOV98363.1"/>
    <property type="molecule type" value="Genomic_DNA"/>
</dbReference>
<dbReference type="Proteomes" id="UP000593818">
    <property type="component" value="Chromosome"/>
</dbReference>
<protein>
    <submittedName>
        <fullName evidence="4">Flavin reductase family protein</fullName>
    </submittedName>
</protein>
<dbReference type="AlphaFoldDB" id="A0A7M2XLQ6"/>
<dbReference type="Gene3D" id="2.30.110.10">
    <property type="entry name" value="Electron Transport, Fmn-binding Protein, Chain A"/>
    <property type="match status" value="1"/>
</dbReference>
<keyword evidence="2" id="KW-0560">Oxidoreductase</keyword>
<proteinExistence type="inferred from homology"/>
<accession>A0A7M2XLQ6</accession>
<sequence length="161" mass="17510">MNDRDFRLMARSLPTTVTVVSGTVNGAPLGMVVGSFVPISSNPALVGFFGDRRSNTFTSIVDMTRLSFCVLADNQHEVVEKFRGPASNRFDGVDWYPSARGLPRIRGSFVSLDAEVHSRAELGDHIMVVARVLDSEVGGPDDAPILYHRFQLTTPRAATSA</sequence>
<dbReference type="InterPro" id="IPR050268">
    <property type="entry name" value="NADH-dep_flavin_reductase"/>
</dbReference>
<organism evidence="4 5">
    <name type="scientific">Rhodococcus pyridinivorans</name>
    <dbReference type="NCBI Taxonomy" id="103816"/>
    <lineage>
        <taxon>Bacteria</taxon>
        <taxon>Bacillati</taxon>
        <taxon>Actinomycetota</taxon>
        <taxon>Actinomycetes</taxon>
        <taxon>Mycobacteriales</taxon>
        <taxon>Nocardiaceae</taxon>
        <taxon>Rhodococcus</taxon>
    </lineage>
</organism>
<name>A0A7M2XLQ6_9NOCA</name>
<dbReference type="Pfam" id="PF01613">
    <property type="entry name" value="Flavin_Reduct"/>
    <property type="match status" value="1"/>
</dbReference>
<dbReference type="GO" id="GO:0010181">
    <property type="term" value="F:FMN binding"/>
    <property type="evidence" value="ECO:0007669"/>
    <property type="project" value="InterPro"/>
</dbReference>
<dbReference type="InterPro" id="IPR002563">
    <property type="entry name" value="Flavin_Rdtase-like_dom"/>
</dbReference>
<dbReference type="SMART" id="SM00903">
    <property type="entry name" value="Flavin_Reduct"/>
    <property type="match status" value="1"/>
</dbReference>
<evidence type="ECO:0000313" key="4">
    <source>
        <dbReference type="EMBL" id="QOV98363.1"/>
    </source>
</evidence>
<dbReference type="PANTHER" id="PTHR30466">
    <property type="entry name" value="FLAVIN REDUCTASE"/>
    <property type="match status" value="1"/>
</dbReference>
<evidence type="ECO:0000256" key="1">
    <source>
        <dbReference type="ARBA" id="ARBA00008898"/>
    </source>
</evidence>
<comment type="similarity">
    <text evidence="1">Belongs to the non-flavoprotein flavin reductase family.</text>
</comment>
<keyword evidence="5" id="KW-1185">Reference proteome</keyword>
<gene>
    <name evidence="4" type="ORF">INP59_21380</name>
</gene>
<evidence type="ECO:0000259" key="3">
    <source>
        <dbReference type="SMART" id="SM00903"/>
    </source>
</evidence>
<dbReference type="SUPFAM" id="SSF50475">
    <property type="entry name" value="FMN-binding split barrel"/>
    <property type="match status" value="1"/>
</dbReference>
<reference evidence="4 5" key="1">
    <citation type="submission" date="2020-10" db="EMBL/GenBank/DDBJ databases">
        <title>Whole genome sequence of oil-degrading bacteria Rhodococcus pyridinivorans strain 5Ap.</title>
        <authorList>
            <person name="Akhremchuk A.E."/>
            <person name="Valentovich L.N."/>
            <person name="Charniauskaya M.I."/>
            <person name="Bukliarevich H.A."/>
            <person name="Titok M.A."/>
        </authorList>
    </citation>
    <scope>NUCLEOTIDE SEQUENCE [LARGE SCALE GENOMIC DNA]</scope>
    <source>
        <strain evidence="4 5">5Ap</strain>
    </source>
</reference>
<feature type="domain" description="Flavin reductase like" evidence="3">
    <location>
        <begin position="10"/>
        <end position="154"/>
    </location>
</feature>
<evidence type="ECO:0000313" key="5">
    <source>
        <dbReference type="Proteomes" id="UP000593818"/>
    </source>
</evidence>
<evidence type="ECO:0000256" key="2">
    <source>
        <dbReference type="ARBA" id="ARBA00023002"/>
    </source>
</evidence>
<dbReference type="RefSeq" id="WP_193902702.1">
    <property type="nucleotide sequence ID" value="NZ_CP063450.1"/>
</dbReference>
<dbReference type="PANTHER" id="PTHR30466:SF11">
    <property type="entry name" value="FLAVIN-DEPENDENT MONOOXYGENASE, REDUCTASE SUBUNIT HSAB"/>
    <property type="match status" value="1"/>
</dbReference>